<evidence type="ECO:0000259" key="7">
    <source>
        <dbReference type="Pfam" id="PF03813"/>
    </source>
</evidence>
<dbReference type="InterPro" id="IPR035369">
    <property type="entry name" value="Nrap_D4"/>
</dbReference>
<organism evidence="13 14">
    <name type="scientific">Favolaschia claudopus</name>
    <dbReference type="NCBI Taxonomy" id="2862362"/>
    <lineage>
        <taxon>Eukaryota</taxon>
        <taxon>Fungi</taxon>
        <taxon>Dikarya</taxon>
        <taxon>Basidiomycota</taxon>
        <taxon>Agaricomycotina</taxon>
        <taxon>Agaricomycetes</taxon>
        <taxon>Agaricomycetidae</taxon>
        <taxon>Agaricales</taxon>
        <taxon>Marasmiineae</taxon>
        <taxon>Mycenaceae</taxon>
        <taxon>Favolaschia</taxon>
    </lineage>
</organism>
<dbReference type="Proteomes" id="UP001362999">
    <property type="component" value="Unassembled WGS sequence"/>
</dbReference>
<feature type="domain" description="Nrap protein" evidence="12">
    <location>
        <begin position="1065"/>
        <end position="1199"/>
    </location>
</feature>
<dbReference type="GO" id="GO:0016853">
    <property type="term" value="F:isomerase activity"/>
    <property type="evidence" value="ECO:0007669"/>
    <property type="project" value="UniProtKB-KW"/>
</dbReference>
<dbReference type="EMBL" id="JAWWNJ010000023">
    <property type="protein sequence ID" value="KAK7032899.1"/>
    <property type="molecule type" value="Genomic_DNA"/>
</dbReference>
<keyword evidence="5" id="KW-0698">rRNA processing</keyword>
<dbReference type="InterPro" id="IPR035371">
    <property type="entry name" value="Nrap_D6"/>
</dbReference>
<dbReference type="PANTHER" id="PTHR17972">
    <property type="entry name" value="NUCLEOLAR RNA-ASSOCIATED PROTEIN"/>
    <property type="match status" value="1"/>
</dbReference>
<comment type="subcellular location">
    <subcellularLocation>
        <location evidence="1 5">Nucleus</location>
        <location evidence="1 5">Nucleolus</location>
    </subcellularLocation>
</comment>
<protein>
    <recommendedName>
        <fullName evidence="5">U3 small nucleolar RNA-associated protein 22</fullName>
    </recommendedName>
</protein>
<dbReference type="Pfam" id="PF17404">
    <property type="entry name" value="Nrap_D3"/>
    <property type="match status" value="1"/>
</dbReference>
<feature type="domain" description="Nrap protein" evidence="8">
    <location>
        <begin position="342"/>
        <end position="497"/>
    </location>
</feature>
<gene>
    <name evidence="13" type="ORF">R3P38DRAFT_2618812</name>
</gene>
<keyword evidence="5" id="KW-0690">Ribosome biogenesis</keyword>
<evidence type="ECO:0000256" key="4">
    <source>
        <dbReference type="ARBA" id="ARBA00023242"/>
    </source>
</evidence>
<proteinExistence type="inferred from homology"/>
<accession>A0AAW0C1C6</accession>
<dbReference type="AlphaFoldDB" id="A0AAW0C1C6"/>
<dbReference type="Gene3D" id="1.10.1410.10">
    <property type="match status" value="1"/>
</dbReference>
<dbReference type="Gene3D" id="3.30.70.3030">
    <property type="match status" value="1"/>
</dbReference>
<dbReference type="GO" id="GO:0006409">
    <property type="term" value="P:tRNA export from nucleus"/>
    <property type="evidence" value="ECO:0007669"/>
    <property type="project" value="TreeGrafter"/>
</dbReference>
<comment type="caution">
    <text evidence="13">The sequence shown here is derived from an EMBL/GenBank/DDBJ whole genome shotgun (WGS) entry which is preliminary data.</text>
</comment>
<dbReference type="Pfam" id="PF17407">
    <property type="entry name" value="Nrap_D6"/>
    <property type="match status" value="1"/>
</dbReference>
<feature type="domain" description="Nrap protein" evidence="7">
    <location>
        <begin position="196"/>
        <end position="330"/>
    </location>
</feature>
<evidence type="ECO:0000256" key="1">
    <source>
        <dbReference type="ARBA" id="ARBA00004604"/>
    </source>
</evidence>
<evidence type="ECO:0000313" key="14">
    <source>
        <dbReference type="Proteomes" id="UP001362999"/>
    </source>
</evidence>
<keyword evidence="3 5" id="KW-0694">RNA-binding</keyword>
<feature type="compositionally biased region" description="Basic and acidic residues" evidence="6">
    <location>
        <begin position="9"/>
        <end position="23"/>
    </location>
</feature>
<dbReference type="Pfam" id="PF03813">
    <property type="entry name" value="Nrap"/>
    <property type="match status" value="1"/>
</dbReference>
<dbReference type="Pfam" id="PF17403">
    <property type="entry name" value="Nrap_D2"/>
    <property type="match status" value="1"/>
</dbReference>
<evidence type="ECO:0000256" key="3">
    <source>
        <dbReference type="ARBA" id="ARBA00022884"/>
    </source>
</evidence>
<dbReference type="InterPro" id="IPR035082">
    <property type="entry name" value="Nrap_D1"/>
</dbReference>
<reference evidence="13 14" key="1">
    <citation type="journal article" date="2024" name="J Genomics">
        <title>Draft genome sequencing and assembly of Favolaschia claudopus CIRM-BRFM 2984 isolated from oak limbs.</title>
        <authorList>
            <person name="Navarro D."/>
            <person name="Drula E."/>
            <person name="Chaduli D."/>
            <person name="Cazenave R."/>
            <person name="Ahrendt S."/>
            <person name="Wang J."/>
            <person name="Lipzen A."/>
            <person name="Daum C."/>
            <person name="Barry K."/>
            <person name="Grigoriev I.V."/>
            <person name="Favel A."/>
            <person name="Rosso M.N."/>
            <person name="Martin F."/>
        </authorList>
    </citation>
    <scope>NUCLEOTIDE SEQUENCE [LARGE SCALE GENOMIC DNA]</scope>
    <source>
        <strain evidence="13 14">CIRM-BRFM 2984</strain>
    </source>
</reference>
<dbReference type="InterPro" id="IPR035368">
    <property type="entry name" value="Nrap_D3"/>
</dbReference>
<evidence type="ECO:0000256" key="6">
    <source>
        <dbReference type="SAM" id="MobiDB-lite"/>
    </source>
</evidence>
<dbReference type="Pfam" id="PF17406">
    <property type="entry name" value="Nrap_D5"/>
    <property type="match status" value="1"/>
</dbReference>
<evidence type="ECO:0000259" key="11">
    <source>
        <dbReference type="Pfam" id="PF17406"/>
    </source>
</evidence>
<comment type="similarity">
    <text evidence="2 5">Belongs to the NRAP family.</text>
</comment>
<evidence type="ECO:0000259" key="12">
    <source>
        <dbReference type="Pfam" id="PF17407"/>
    </source>
</evidence>
<dbReference type="InterPro" id="IPR005554">
    <property type="entry name" value="NOL6/Upt22"/>
</dbReference>
<evidence type="ECO:0000259" key="9">
    <source>
        <dbReference type="Pfam" id="PF17404"/>
    </source>
</evidence>
<dbReference type="InterPro" id="IPR035367">
    <property type="entry name" value="Nrap_D2"/>
</dbReference>
<name>A0AAW0C1C6_9AGAR</name>
<dbReference type="PANTHER" id="PTHR17972:SF0">
    <property type="entry name" value="NUCLEOLAR PROTEIN 6"/>
    <property type="match status" value="1"/>
</dbReference>
<dbReference type="GO" id="GO:0003723">
    <property type="term" value="F:RNA binding"/>
    <property type="evidence" value="ECO:0007669"/>
    <property type="project" value="UniProtKB-KW"/>
</dbReference>
<evidence type="ECO:0000259" key="10">
    <source>
        <dbReference type="Pfam" id="PF17405"/>
    </source>
</evidence>
<keyword evidence="13" id="KW-0413">Isomerase</keyword>
<sequence length="1204" mass="133609">MALNLKRKRDGDVTPRKTRKLSEDDLDAVSDVEEDESEVDAGEDDEWGGIEMAQNMTAPVAESTGPGTKPKLPPSGEELRVIKDASSLFKSSTFKLQVDALLPTVRPKAARIPPLDRFLQTLHGVLTNLPSVAPQHPLEAARKLIKKGVSVPFCLPQPLEDTNWKVAFEKPSDITMVGSWPNKISVKAKDGCKFGIDLAVEMPSDLFQEKDYLNGRFFHKRAFYLATLAEAIQNSKSLNVELTYQSASNDPRLTKLVLEPRNDETHDDFTKLNARVCIVPVLPANSRIPLQRLSPSHSNIRISADGDFASIPTPLYNSALLMALIPRAHLLSAFTLNEHTPSFGDALTLLRVWANQRGYGEGSRLCVRGFDSLGSFWTVLLGLLVFGEESVNKAKRKPLGRGLSSYQLFRAALDFLSRHDFEKTAAFHKANQGHRFPPEEYEAHHEAVLVDSSSTLNVLAGVPIGSLQLLRTDARKTLEELNATSVANDLFSNVFLQDKRDLLTRFDTVIRVDISSAQPRSSSLHSTLDTGSPANALISSITALLREGLGNRVNALAILHSSPSTRPLSQALPTSPNVLYIGLIHDPQNALRLVDHGPAAEESDPSIAEHFREFWGDKAELRRFKDGRIIESVVWDIKSADERSRVPAMIVRHVLQRHFNLDATAVQSWQSGFDQVTKLPEAVSRVYMGSGVAVGFKGAMVAFDSLVKALKALNEQLPLSLAVVSPISEQLRYASVFSPVPLSESLAQSLPQNARYLPSMEMILQFEKSAKWPDELRAIQKIKLAFFERIAMALMSSVKGLKARVVVGDGVTTSKIQDVSRLDIVTPEGWAFSARIWHDREATLLDRLITGKGALPHINFPSQKKKGKANQEAVDAKEVYLRRFIHAPRHHRAITALNHRFSAYSPTVRLVKRWLASHWVLHGHISEEVVEILCASAFVGDGSDLHLEPDSGFIERSGVPGSKERGFASVVQFLKDWKWEEGLFVPLYGPESAAGDPLPASNNSRSGVWKISTEVDREGNVWTVHGPDAMVANRVRALAKATWDYLQNMEEGELDVKAIFIHPTDDYDFVVRLDPSALPRYAQNIDSSLAIGGRYMNPREDPDESLRPEFDPARSLYDDLQRIYTNTFKIFCDPFGGDRFGVVWDPSLRQPRPFRVLGGFSSTPVKKQKETEKDKGLVVLNEAGILCEIERLGAGLVRELTVQV</sequence>
<evidence type="ECO:0000313" key="13">
    <source>
        <dbReference type="EMBL" id="KAK7032899.1"/>
    </source>
</evidence>
<dbReference type="InterPro" id="IPR035370">
    <property type="entry name" value="Nrap_D5"/>
</dbReference>
<keyword evidence="14" id="KW-1185">Reference proteome</keyword>
<dbReference type="GO" id="GO:0032545">
    <property type="term" value="C:CURI complex"/>
    <property type="evidence" value="ECO:0007669"/>
    <property type="project" value="TreeGrafter"/>
</dbReference>
<feature type="region of interest" description="Disordered" evidence="6">
    <location>
        <begin position="1"/>
        <end position="47"/>
    </location>
</feature>
<keyword evidence="5" id="KW-0687">Ribonucleoprotein</keyword>
<dbReference type="Pfam" id="PF17405">
    <property type="entry name" value="Nrap_D4"/>
    <property type="match status" value="1"/>
</dbReference>
<dbReference type="GO" id="GO:0032040">
    <property type="term" value="C:small-subunit processome"/>
    <property type="evidence" value="ECO:0007669"/>
    <property type="project" value="TreeGrafter"/>
</dbReference>
<evidence type="ECO:0000256" key="5">
    <source>
        <dbReference type="RuleBase" id="RU364032"/>
    </source>
</evidence>
<evidence type="ECO:0000256" key="2">
    <source>
        <dbReference type="ARBA" id="ARBA00006674"/>
    </source>
</evidence>
<feature type="domain" description="Nrap protein" evidence="10">
    <location>
        <begin position="689"/>
        <end position="899"/>
    </location>
</feature>
<feature type="domain" description="Nrap protein" evidence="9">
    <location>
        <begin position="503"/>
        <end position="660"/>
    </location>
</feature>
<evidence type="ECO:0000259" key="8">
    <source>
        <dbReference type="Pfam" id="PF17403"/>
    </source>
</evidence>
<dbReference type="GO" id="GO:0034456">
    <property type="term" value="C:UTP-C complex"/>
    <property type="evidence" value="ECO:0007669"/>
    <property type="project" value="TreeGrafter"/>
</dbReference>
<feature type="compositionally biased region" description="Acidic residues" evidence="6">
    <location>
        <begin position="24"/>
        <end position="47"/>
    </location>
</feature>
<keyword evidence="4 5" id="KW-0539">Nucleus</keyword>
<feature type="domain" description="Nrap protein" evidence="11">
    <location>
        <begin position="901"/>
        <end position="1061"/>
    </location>
</feature>
<dbReference type="GO" id="GO:0006364">
    <property type="term" value="P:rRNA processing"/>
    <property type="evidence" value="ECO:0007669"/>
    <property type="project" value="UniProtKB-KW"/>
</dbReference>